<protein>
    <submittedName>
        <fullName evidence="2">Acyl-CoA carboxylase subunit epsilon</fullName>
    </submittedName>
</protein>
<dbReference type="RefSeq" id="WP_202991343.1">
    <property type="nucleotide sequence ID" value="NZ_JAENHO010000003.1"/>
</dbReference>
<sequence length="65" mass="6698">MDTEPLVSVVRGEPAAEELAALVTILAAASSKIDAAPAAPRPSTWARSARPSMGPRSWRTSALPG</sequence>
<gene>
    <name evidence="2" type="ORF">JKJ07_10980</name>
</gene>
<comment type="caution">
    <text evidence="2">The sequence shown here is derived from an EMBL/GenBank/DDBJ whole genome shotgun (WGS) entry which is preliminary data.</text>
</comment>
<organism evidence="2 3">
    <name type="scientific">Paractinoplanes lichenicola</name>
    <dbReference type="NCBI Taxonomy" id="2802976"/>
    <lineage>
        <taxon>Bacteria</taxon>
        <taxon>Bacillati</taxon>
        <taxon>Actinomycetota</taxon>
        <taxon>Actinomycetes</taxon>
        <taxon>Micromonosporales</taxon>
        <taxon>Micromonosporaceae</taxon>
        <taxon>Paractinoplanes</taxon>
    </lineage>
</organism>
<accession>A0ABS1VMW8</accession>
<evidence type="ECO:0000313" key="3">
    <source>
        <dbReference type="Proteomes" id="UP000598996"/>
    </source>
</evidence>
<name>A0ABS1VMW8_9ACTN</name>
<proteinExistence type="predicted"/>
<keyword evidence="3" id="KW-1185">Reference proteome</keyword>
<feature type="region of interest" description="Disordered" evidence="1">
    <location>
        <begin position="36"/>
        <end position="65"/>
    </location>
</feature>
<evidence type="ECO:0000313" key="2">
    <source>
        <dbReference type="EMBL" id="MBL7254836.1"/>
    </source>
</evidence>
<evidence type="ECO:0000256" key="1">
    <source>
        <dbReference type="SAM" id="MobiDB-lite"/>
    </source>
</evidence>
<dbReference type="Pfam" id="PF13822">
    <property type="entry name" value="ACC_epsilon"/>
    <property type="match status" value="1"/>
</dbReference>
<dbReference type="Proteomes" id="UP000598996">
    <property type="component" value="Unassembled WGS sequence"/>
</dbReference>
<reference evidence="2 3" key="1">
    <citation type="submission" date="2021-01" db="EMBL/GenBank/DDBJ databases">
        <title>Actinoplanes sp. nov. LDG1-01 isolated from lichen.</title>
        <authorList>
            <person name="Saeng-In P."/>
            <person name="Phongsopitanun W."/>
            <person name="Kanchanasin P."/>
            <person name="Yuki M."/>
            <person name="Kudo T."/>
            <person name="Ohkuma M."/>
            <person name="Tanasupawat S."/>
        </authorList>
    </citation>
    <scope>NUCLEOTIDE SEQUENCE [LARGE SCALE GENOMIC DNA]</scope>
    <source>
        <strain evidence="2 3">LDG1-01</strain>
    </source>
</reference>
<dbReference type="EMBL" id="JAENHO010000003">
    <property type="protein sequence ID" value="MBL7254836.1"/>
    <property type="molecule type" value="Genomic_DNA"/>
</dbReference>
<dbReference type="InterPro" id="IPR032716">
    <property type="entry name" value="ACC_epsilon"/>
</dbReference>